<name>A0ABT4Q7C8_9BACL</name>
<comment type="caution">
    <text evidence="2">The sequence shown here is derived from an EMBL/GenBank/DDBJ whole genome shotgun (WGS) entry which is preliminary data.</text>
</comment>
<protein>
    <submittedName>
        <fullName evidence="2">Uncharacterized protein</fullName>
    </submittedName>
</protein>
<sequence>MPVAIVQIALILIIVRSVYMTFLVSQRPKKPWLDLLHYVSVAVVAMSFLLH</sequence>
<proteinExistence type="predicted"/>
<keyword evidence="1" id="KW-0472">Membrane</keyword>
<gene>
    <name evidence="2" type="ORF">O9H85_10195</name>
</gene>
<dbReference type="Proteomes" id="UP001527882">
    <property type="component" value="Unassembled WGS sequence"/>
</dbReference>
<organism evidence="2 3">
    <name type="scientific">Paenibacillus gyeongsangnamensis</name>
    <dbReference type="NCBI Taxonomy" id="3388067"/>
    <lineage>
        <taxon>Bacteria</taxon>
        <taxon>Bacillati</taxon>
        <taxon>Bacillota</taxon>
        <taxon>Bacilli</taxon>
        <taxon>Bacillales</taxon>
        <taxon>Paenibacillaceae</taxon>
        <taxon>Paenibacillus</taxon>
    </lineage>
</organism>
<evidence type="ECO:0000256" key="1">
    <source>
        <dbReference type="SAM" id="Phobius"/>
    </source>
</evidence>
<keyword evidence="1" id="KW-0812">Transmembrane</keyword>
<reference evidence="2 3" key="1">
    <citation type="submission" date="2022-12" db="EMBL/GenBank/DDBJ databases">
        <title>Draft genome sequence of Paenibacillus sp. dW9.</title>
        <authorList>
            <person name="Choi E.-W."/>
            <person name="Kim D.-U."/>
        </authorList>
    </citation>
    <scope>NUCLEOTIDE SEQUENCE [LARGE SCALE GENOMIC DNA]</scope>
    <source>
        <strain evidence="3">dW9</strain>
    </source>
</reference>
<evidence type="ECO:0000313" key="2">
    <source>
        <dbReference type="EMBL" id="MCZ8512778.1"/>
    </source>
</evidence>
<feature type="transmembrane region" description="Helical" evidence="1">
    <location>
        <begin position="32"/>
        <end position="50"/>
    </location>
</feature>
<dbReference type="EMBL" id="JAQAGZ010000005">
    <property type="protein sequence ID" value="MCZ8512778.1"/>
    <property type="molecule type" value="Genomic_DNA"/>
</dbReference>
<keyword evidence="3" id="KW-1185">Reference proteome</keyword>
<evidence type="ECO:0000313" key="3">
    <source>
        <dbReference type="Proteomes" id="UP001527882"/>
    </source>
</evidence>
<dbReference type="RefSeq" id="WP_269881227.1">
    <property type="nucleotide sequence ID" value="NZ_JAQAGZ010000005.1"/>
</dbReference>
<keyword evidence="1" id="KW-1133">Transmembrane helix</keyword>
<accession>A0ABT4Q7C8</accession>
<feature type="transmembrane region" description="Helical" evidence="1">
    <location>
        <begin position="6"/>
        <end position="25"/>
    </location>
</feature>